<comment type="caution">
    <text evidence="2">The sequence shown here is derived from an EMBL/GenBank/DDBJ whole genome shotgun (WGS) entry which is preliminary data.</text>
</comment>
<dbReference type="InterPro" id="IPR019734">
    <property type="entry name" value="TPR_rpt"/>
</dbReference>
<dbReference type="Gene3D" id="1.25.40.10">
    <property type="entry name" value="Tetratricopeptide repeat domain"/>
    <property type="match status" value="1"/>
</dbReference>
<dbReference type="AlphaFoldDB" id="A0A1V4AVD0"/>
<sequence length="59" mass="7036">MLRTLNNNQIKYYIFNRIGECYKKMGKLDEAIKMYQISLSNGENNEQLKMPENENVFSQ</sequence>
<keyword evidence="1" id="KW-0802">TPR repeat</keyword>
<proteinExistence type="predicted"/>
<dbReference type="PROSITE" id="PS50005">
    <property type="entry name" value="TPR"/>
    <property type="match status" value="1"/>
</dbReference>
<evidence type="ECO:0000313" key="2">
    <source>
        <dbReference type="EMBL" id="OOP57092.1"/>
    </source>
</evidence>
<dbReference type="InterPro" id="IPR011990">
    <property type="entry name" value="TPR-like_helical_dom_sf"/>
</dbReference>
<dbReference type="Proteomes" id="UP000189681">
    <property type="component" value="Unassembled WGS sequence"/>
</dbReference>
<evidence type="ECO:0000313" key="3">
    <source>
        <dbReference type="Proteomes" id="UP000189681"/>
    </source>
</evidence>
<feature type="repeat" description="TPR" evidence="1">
    <location>
        <begin position="12"/>
        <end position="45"/>
    </location>
</feature>
<protein>
    <submittedName>
        <fullName evidence="2">Uncharacterized protein</fullName>
    </submittedName>
</protein>
<accession>A0A1V4AVD0</accession>
<dbReference type="Pfam" id="PF00515">
    <property type="entry name" value="TPR_1"/>
    <property type="match status" value="1"/>
</dbReference>
<reference evidence="2 3" key="1">
    <citation type="journal article" date="2017" name="Water Res.">
        <title>Discovery and metagenomic analysis of an anammox bacterial enrichment related to Candidatus "Brocadia caroliniensis" in a full-scale glycerol-fed nitritation-denitritation separate centrate treatment process.</title>
        <authorList>
            <person name="Park H."/>
            <person name="Brotto A.C."/>
            <person name="van Loosdrecht M.C."/>
            <person name="Chandran K."/>
        </authorList>
    </citation>
    <scope>NUCLEOTIDE SEQUENCE [LARGE SCALE GENOMIC DNA]</scope>
    <source>
        <strain evidence="2">26THWARD</strain>
    </source>
</reference>
<organism evidence="2 3">
    <name type="scientific">Candidatus Brocadia carolinensis</name>
    <dbReference type="NCBI Taxonomy" id="1004156"/>
    <lineage>
        <taxon>Bacteria</taxon>
        <taxon>Pseudomonadati</taxon>
        <taxon>Planctomycetota</taxon>
        <taxon>Candidatus Brocadiia</taxon>
        <taxon>Candidatus Brocadiales</taxon>
        <taxon>Candidatus Brocadiaceae</taxon>
        <taxon>Candidatus Brocadia</taxon>
    </lineage>
</organism>
<dbReference type="SUPFAM" id="SSF48452">
    <property type="entry name" value="TPR-like"/>
    <property type="match status" value="1"/>
</dbReference>
<dbReference type="EMBL" id="AYTS01000044">
    <property type="protein sequence ID" value="OOP57092.1"/>
    <property type="molecule type" value="Genomic_DNA"/>
</dbReference>
<gene>
    <name evidence="2" type="ORF">AYP45_05215</name>
</gene>
<evidence type="ECO:0000256" key="1">
    <source>
        <dbReference type="PROSITE-ProRule" id="PRU00339"/>
    </source>
</evidence>
<name>A0A1V4AVD0_9BACT</name>
<dbReference type="STRING" id="1004156.AYP45_05215"/>
<dbReference type="SMART" id="SM00028">
    <property type="entry name" value="TPR"/>
    <property type="match status" value="1"/>
</dbReference>